<dbReference type="HAMAP" id="MF_00735">
    <property type="entry name" value="Methyltr_PrmA"/>
    <property type="match status" value="1"/>
</dbReference>
<feature type="binding site" evidence="6">
    <location>
        <position position="180"/>
    </location>
    <ligand>
        <name>S-adenosyl-L-methionine</name>
        <dbReference type="ChEBI" id="CHEBI:59789"/>
    </ligand>
</feature>
<comment type="similarity">
    <text evidence="1 6">Belongs to the methyltransferase superfamily. PrmA family.</text>
</comment>
<evidence type="ECO:0000256" key="5">
    <source>
        <dbReference type="ARBA" id="ARBA00022691"/>
    </source>
</evidence>
<dbReference type="EMBL" id="LT906446">
    <property type="protein sequence ID" value="SNU96633.1"/>
    <property type="molecule type" value="Genomic_DNA"/>
</dbReference>
<feature type="binding site" evidence="6">
    <location>
        <position position="202"/>
    </location>
    <ligand>
        <name>S-adenosyl-L-methionine</name>
        <dbReference type="ChEBI" id="CHEBI:59789"/>
    </ligand>
</feature>
<dbReference type="Pfam" id="PF06325">
    <property type="entry name" value="PrmA"/>
    <property type="match status" value="1"/>
</dbReference>
<dbReference type="NCBIfam" id="TIGR00406">
    <property type="entry name" value="prmA"/>
    <property type="match status" value="1"/>
</dbReference>
<evidence type="ECO:0000256" key="1">
    <source>
        <dbReference type="ARBA" id="ARBA00009741"/>
    </source>
</evidence>
<keyword evidence="8" id="KW-1185">Reference proteome</keyword>
<evidence type="ECO:0000256" key="6">
    <source>
        <dbReference type="HAMAP-Rule" id="MF_00735"/>
    </source>
</evidence>
<accession>A0A239TIT9</accession>
<evidence type="ECO:0000313" key="7">
    <source>
        <dbReference type="EMBL" id="SNU96633.1"/>
    </source>
</evidence>
<dbReference type="Gene3D" id="3.40.50.150">
    <property type="entry name" value="Vaccinia Virus protein VP39"/>
    <property type="match status" value="1"/>
</dbReference>
<proteinExistence type="inferred from homology"/>
<dbReference type="PIRSF" id="PIRSF000401">
    <property type="entry name" value="RPL11_MTase"/>
    <property type="match status" value="1"/>
</dbReference>
<feature type="binding site" evidence="6">
    <location>
        <position position="245"/>
    </location>
    <ligand>
        <name>S-adenosyl-L-methionine</name>
        <dbReference type="ChEBI" id="CHEBI:59789"/>
    </ligand>
</feature>
<dbReference type="SUPFAM" id="SSF53335">
    <property type="entry name" value="S-adenosyl-L-methionine-dependent methyltransferases"/>
    <property type="match status" value="1"/>
</dbReference>
<keyword evidence="2 6" id="KW-0963">Cytoplasm</keyword>
<dbReference type="OrthoDB" id="9785995at2"/>
<keyword evidence="5 6" id="KW-0949">S-adenosyl-L-methionine</keyword>
<name>A0A239TIT9_9FIRM</name>
<sequence length="313" mass="34914">MKWAEISIQTSHEATEAVAEIFHELGASGVLIEDPELVNDYIHSGAWDYTDIPLAEETDIVTVKAWLPTDETLPNKMEQLRLHIDELSQIFEKDCGTINCCEIQDEDWANNWKQYFHPEKIGEKIVVKPSWEEYTPVNDEIVIEIDPGMAFGTGTHATTSMCVQFLEEYVKPGMDVFDVGTGSGILAITAAKLGAKNIQAADYDPVAVDVAKENIAVNHEDDHIAIFQSDLLKNMTGKADVIIANIIADIIIRMFDDVDTKLNPHGVILTSGIIADRIPEVIEKAEQKGFVVDKMNEKAGWAAIIFRRKEDMQ</sequence>
<comment type="function">
    <text evidence="6">Methylates ribosomal protein L11.</text>
</comment>
<evidence type="ECO:0000256" key="3">
    <source>
        <dbReference type="ARBA" id="ARBA00022603"/>
    </source>
</evidence>
<keyword evidence="4 6" id="KW-0808">Transferase</keyword>
<dbReference type="PANTHER" id="PTHR43648">
    <property type="entry name" value="ELECTRON TRANSFER FLAVOPROTEIN BETA SUBUNIT LYSINE METHYLTRANSFERASE"/>
    <property type="match status" value="1"/>
</dbReference>
<evidence type="ECO:0000256" key="4">
    <source>
        <dbReference type="ARBA" id="ARBA00022679"/>
    </source>
</evidence>
<dbReference type="PANTHER" id="PTHR43648:SF1">
    <property type="entry name" value="ELECTRON TRANSFER FLAVOPROTEIN BETA SUBUNIT LYSINE METHYLTRANSFERASE"/>
    <property type="match status" value="1"/>
</dbReference>
<dbReference type="GO" id="GO:0005840">
    <property type="term" value="C:ribosome"/>
    <property type="evidence" value="ECO:0007669"/>
    <property type="project" value="UniProtKB-KW"/>
</dbReference>
<dbReference type="InterPro" id="IPR029063">
    <property type="entry name" value="SAM-dependent_MTases_sf"/>
</dbReference>
<organism evidence="7 8">
    <name type="scientific">Megamonas hypermegale</name>
    <dbReference type="NCBI Taxonomy" id="158847"/>
    <lineage>
        <taxon>Bacteria</taxon>
        <taxon>Bacillati</taxon>
        <taxon>Bacillota</taxon>
        <taxon>Negativicutes</taxon>
        <taxon>Selenomonadales</taxon>
        <taxon>Selenomonadaceae</taxon>
        <taxon>Megamonas</taxon>
    </lineage>
</organism>
<protein>
    <recommendedName>
        <fullName evidence="6">Ribosomal protein L11 methyltransferase</fullName>
        <shortName evidence="6">L11 Mtase</shortName>
        <ecNumber evidence="6">2.1.1.-</ecNumber>
    </recommendedName>
</protein>
<dbReference type="AlphaFoldDB" id="A0A239TIT9"/>
<evidence type="ECO:0000313" key="8">
    <source>
        <dbReference type="Proteomes" id="UP000215383"/>
    </source>
</evidence>
<dbReference type="CDD" id="cd02440">
    <property type="entry name" value="AdoMet_MTases"/>
    <property type="match status" value="1"/>
</dbReference>
<gene>
    <name evidence="6 7" type="primary">prmA</name>
    <name evidence="7" type="ORF">SAMEA4364220_00618</name>
</gene>
<keyword evidence="7" id="KW-0687">Ribonucleoprotein</keyword>
<reference evidence="7 8" key="1">
    <citation type="submission" date="2017-06" db="EMBL/GenBank/DDBJ databases">
        <authorList>
            <consortium name="Pathogen Informatics"/>
        </authorList>
    </citation>
    <scope>NUCLEOTIDE SEQUENCE [LARGE SCALE GENOMIC DNA]</scope>
    <source>
        <strain evidence="7 8">NCTC10570</strain>
    </source>
</reference>
<dbReference type="GO" id="GO:0005737">
    <property type="term" value="C:cytoplasm"/>
    <property type="evidence" value="ECO:0007669"/>
    <property type="project" value="UniProtKB-SubCell"/>
</dbReference>
<comment type="catalytic activity">
    <reaction evidence="6">
        <text>L-lysyl-[protein] + 3 S-adenosyl-L-methionine = N(6),N(6),N(6)-trimethyl-L-lysyl-[protein] + 3 S-adenosyl-L-homocysteine + 3 H(+)</text>
        <dbReference type="Rhea" id="RHEA:54192"/>
        <dbReference type="Rhea" id="RHEA-COMP:9752"/>
        <dbReference type="Rhea" id="RHEA-COMP:13826"/>
        <dbReference type="ChEBI" id="CHEBI:15378"/>
        <dbReference type="ChEBI" id="CHEBI:29969"/>
        <dbReference type="ChEBI" id="CHEBI:57856"/>
        <dbReference type="ChEBI" id="CHEBI:59789"/>
        <dbReference type="ChEBI" id="CHEBI:61961"/>
    </reaction>
</comment>
<comment type="subcellular location">
    <subcellularLocation>
        <location evidence="6">Cytoplasm</location>
    </subcellularLocation>
</comment>
<dbReference type="eggNOG" id="COG2264">
    <property type="taxonomic scope" value="Bacteria"/>
</dbReference>
<evidence type="ECO:0000256" key="2">
    <source>
        <dbReference type="ARBA" id="ARBA00022490"/>
    </source>
</evidence>
<dbReference type="InterPro" id="IPR004498">
    <property type="entry name" value="Ribosomal_PrmA_MeTrfase"/>
</dbReference>
<dbReference type="GO" id="GO:0016279">
    <property type="term" value="F:protein-lysine N-methyltransferase activity"/>
    <property type="evidence" value="ECO:0007669"/>
    <property type="project" value="RHEA"/>
</dbReference>
<dbReference type="EC" id="2.1.1.-" evidence="6"/>
<dbReference type="Proteomes" id="UP000215383">
    <property type="component" value="Chromosome 1"/>
</dbReference>
<keyword evidence="3 6" id="KW-0489">Methyltransferase</keyword>
<dbReference type="RefSeq" id="WP_027889662.1">
    <property type="nucleotide sequence ID" value="NZ_LT906446.1"/>
</dbReference>
<dbReference type="GeneID" id="78506648"/>
<feature type="binding site" evidence="6">
    <location>
        <position position="159"/>
    </location>
    <ligand>
        <name>S-adenosyl-L-methionine</name>
        <dbReference type="ChEBI" id="CHEBI:59789"/>
    </ligand>
</feature>
<dbReference type="GO" id="GO:0032259">
    <property type="term" value="P:methylation"/>
    <property type="evidence" value="ECO:0007669"/>
    <property type="project" value="UniProtKB-KW"/>
</dbReference>
<dbReference type="InterPro" id="IPR050078">
    <property type="entry name" value="Ribosomal_L11_MeTrfase_PrmA"/>
</dbReference>
<keyword evidence="7" id="KW-0689">Ribosomal protein</keyword>